<dbReference type="Gene3D" id="4.10.280.10">
    <property type="entry name" value="Helix-loop-helix DNA-binding domain"/>
    <property type="match status" value="1"/>
</dbReference>
<evidence type="ECO:0000256" key="7">
    <source>
        <dbReference type="SAM" id="MobiDB-lite"/>
    </source>
</evidence>
<evidence type="ECO:0000256" key="4">
    <source>
        <dbReference type="ARBA" id="ARBA00023125"/>
    </source>
</evidence>
<dbReference type="GO" id="GO:0045944">
    <property type="term" value="P:positive regulation of transcription by RNA polymerase II"/>
    <property type="evidence" value="ECO:0007669"/>
    <property type="project" value="UniProtKB-ARBA"/>
</dbReference>
<feature type="domain" description="PAS" evidence="8">
    <location>
        <begin position="187"/>
        <end position="251"/>
    </location>
</feature>
<gene>
    <name evidence="10" type="ORF">QE152_g7726</name>
</gene>
<dbReference type="InterPro" id="IPR000014">
    <property type="entry name" value="PAS"/>
</dbReference>
<evidence type="ECO:0000313" key="11">
    <source>
        <dbReference type="Proteomes" id="UP001458880"/>
    </source>
</evidence>
<accession>A0AAW1M959</accession>
<keyword evidence="11" id="KW-1185">Reference proteome</keyword>
<feature type="compositionally biased region" description="Basic and acidic residues" evidence="7">
    <location>
        <begin position="104"/>
        <end position="126"/>
    </location>
</feature>
<dbReference type="SUPFAM" id="SSF55785">
    <property type="entry name" value="PYP-like sensor domain (PAS domain)"/>
    <property type="match status" value="2"/>
</dbReference>
<dbReference type="Pfam" id="PF00010">
    <property type="entry name" value="HLH"/>
    <property type="match status" value="1"/>
</dbReference>
<dbReference type="InterPro" id="IPR036638">
    <property type="entry name" value="HLH_DNA-bd_sf"/>
</dbReference>
<dbReference type="CDD" id="cd19726">
    <property type="entry name" value="bHLH-PAS_cycle_like"/>
    <property type="match status" value="1"/>
</dbReference>
<dbReference type="SMART" id="SM00091">
    <property type="entry name" value="PAS"/>
    <property type="match status" value="2"/>
</dbReference>
<keyword evidence="6" id="KW-0539">Nucleus</keyword>
<dbReference type="GO" id="GO:0003677">
    <property type="term" value="F:DNA binding"/>
    <property type="evidence" value="ECO:0007669"/>
    <property type="project" value="UniProtKB-KW"/>
</dbReference>
<feature type="compositionally biased region" description="Polar residues" evidence="7">
    <location>
        <begin position="1"/>
        <end position="14"/>
    </location>
</feature>
<feature type="region of interest" description="Disordered" evidence="7">
    <location>
        <begin position="76"/>
        <end position="130"/>
    </location>
</feature>
<dbReference type="GO" id="GO:0003700">
    <property type="term" value="F:DNA-binding transcription factor activity"/>
    <property type="evidence" value="ECO:0007669"/>
    <property type="project" value="InterPro"/>
</dbReference>
<dbReference type="NCBIfam" id="TIGR00229">
    <property type="entry name" value="sensory_box"/>
    <property type="match status" value="2"/>
</dbReference>
<dbReference type="PRINTS" id="PR00785">
    <property type="entry name" value="NCTRNSLOCATR"/>
</dbReference>
<dbReference type="InterPro" id="IPR050933">
    <property type="entry name" value="Circadian_TF"/>
</dbReference>
<dbReference type="AlphaFoldDB" id="A0AAW1M959"/>
<proteinExistence type="predicted"/>
<dbReference type="EMBL" id="JASPKY010000057">
    <property type="protein sequence ID" value="KAK9744536.1"/>
    <property type="molecule type" value="Genomic_DNA"/>
</dbReference>
<dbReference type="Proteomes" id="UP001458880">
    <property type="component" value="Unassembled WGS sequence"/>
</dbReference>
<comment type="caution">
    <text evidence="10">The sequence shown here is derived from an EMBL/GenBank/DDBJ whole genome shotgun (WGS) entry which is preliminary data.</text>
</comment>
<dbReference type="InterPro" id="IPR001067">
    <property type="entry name" value="Nuc_translocat"/>
</dbReference>
<evidence type="ECO:0000259" key="9">
    <source>
        <dbReference type="PROSITE" id="PS50888"/>
    </source>
</evidence>
<dbReference type="InterPro" id="IPR011598">
    <property type="entry name" value="bHLH_dom"/>
</dbReference>
<dbReference type="PROSITE" id="PS50112">
    <property type="entry name" value="PAS"/>
    <property type="match status" value="2"/>
</dbReference>
<feature type="region of interest" description="Disordered" evidence="7">
    <location>
        <begin position="1"/>
        <end position="33"/>
    </location>
</feature>
<dbReference type="GO" id="GO:0005667">
    <property type="term" value="C:transcription regulator complex"/>
    <property type="evidence" value="ECO:0007669"/>
    <property type="project" value="InterPro"/>
</dbReference>
<organism evidence="10 11">
    <name type="scientific">Popillia japonica</name>
    <name type="common">Japanese beetle</name>
    <dbReference type="NCBI Taxonomy" id="7064"/>
    <lineage>
        <taxon>Eukaryota</taxon>
        <taxon>Metazoa</taxon>
        <taxon>Ecdysozoa</taxon>
        <taxon>Arthropoda</taxon>
        <taxon>Hexapoda</taxon>
        <taxon>Insecta</taxon>
        <taxon>Pterygota</taxon>
        <taxon>Neoptera</taxon>
        <taxon>Endopterygota</taxon>
        <taxon>Coleoptera</taxon>
        <taxon>Polyphaga</taxon>
        <taxon>Scarabaeiformia</taxon>
        <taxon>Scarabaeidae</taxon>
        <taxon>Rutelinae</taxon>
        <taxon>Popillia</taxon>
    </lineage>
</organism>
<dbReference type="PANTHER" id="PTHR23042">
    <property type="entry name" value="CIRCADIAN PROTEIN CLOCK/ARNT/BMAL/PAS"/>
    <property type="match status" value="1"/>
</dbReference>
<reference evidence="10 11" key="1">
    <citation type="journal article" date="2024" name="BMC Genomics">
        <title>De novo assembly and annotation of Popillia japonica's genome with initial clues to its potential as an invasive pest.</title>
        <authorList>
            <person name="Cucini C."/>
            <person name="Boschi S."/>
            <person name="Funari R."/>
            <person name="Cardaioli E."/>
            <person name="Iannotti N."/>
            <person name="Marturano G."/>
            <person name="Paoli F."/>
            <person name="Bruttini M."/>
            <person name="Carapelli A."/>
            <person name="Frati F."/>
            <person name="Nardi F."/>
        </authorList>
    </citation>
    <scope>NUCLEOTIDE SEQUENCE [LARGE SCALE GENOMIC DNA]</scope>
    <source>
        <strain evidence="10">DMR45628</strain>
    </source>
</reference>
<dbReference type="Pfam" id="PF00989">
    <property type="entry name" value="PAS"/>
    <property type="match status" value="1"/>
</dbReference>
<dbReference type="Pfam" id="PF14598">
    <property type="entry name" value="PAS_11"/>
    <property type="match status" value="1"/>
</dbReference>
<dbReference type="SUPFAM" id="SSF47459">
    <property type="entry name" value="HLH, helix-loop-helix DNA-binding domain"/>
    <property type="match status" value="1"/>
</dbReference>
<evidence type="ECO:0000313" key="10">
    <source>
        <dbReference type="EMBL" id="KAK9744536.1"/>
    </source>
</evidence>
<evidence type="ECO:0000259" key="8">
    <source>
        <dbReference type="PROSITE" id="PS50112"/>
    </source>
</evidence>
<protein>
    <submittedName>
        <fullName evidence="10">PAS fold</fullName>
    </submittedName>
</protein>
<feature type="domain" description="BHLH" evidence="9">
    <location>
        <begin position="115"/>
        <end position="168"/>
    </location>
</feature>
<dbReference type="SMART" id="SM00353">
    <property type="entry name" value="HLH"/>
    <property type="match status" value="1"/>
</dbReference>
<feature type="domain" description="PAS" evidence="8">
    <location>
        <begin position="339"/>
        <end position="390"/>
    </location>
</feature>
<dbReference type="GO" id="GO:0005634">
    <property type="term" value="C:nucleus"/>
    <property type="evidence" value="ECO:0007669"/>
    <property type="project" value="UniProtKB-SubCell"/>
</dbReference>
<feature type="region of interest" description="Disordered" evidence="7">
    <location>
        <begin position="501"/>
        <end position="528"/>
    </location>
</feature>
<dbReference type="InterPro" id="IPR035965">
    <property type="entry name" value="PAS-like_dom_sf"/>
</dbReference>
<evidence type="ECO:0000256" key="2">
    <source>
        <dbReference type="ARBA" id="ARBA00022737"/>
    </source>
</evidence>
<dbReference type="CDD" id="cd00130">
    <property type="entry name" value="PAS"/>
    <property type="match status" value="2"/>
</dbReference>
<evidence type="ECO:0000256" key="3">
    <source>
        <dbReference type="ARBA" id="ARBA00023015"/>
    </source>
</evidence>
<dbReference type="GO" id="GO:0005737">
    <property type="term" value="C:cytoplasm"/>
    <property type="evidence" value="ECO:0007669"/>
    <property type="project" value="InterPro"/>
</dbReference>
<evidence type="ECO:0000256" key="1">
    <source>
        <dbReference type="ARBA" id="ARBA00004123"/>
    </source>
</evidence>
<dbReference type="PROSITE" id="PS50888">
    <property type="entry name" value="BHLH"/>
    <property type="match status" value="1"/>
</dbReference>
<comment type="subcellular location">
    <subcellularLocation>
        <location evidence="1">Nucleus</location>
    </subcellularLocation>
</comment>
<dbReference type="Gene3D" id="3.30.450.20">
    <property type="entry name" value="PAS domain"/>
    <property type="match status" value="3"/>
</dbReference>
<dbReference type="GO" id="GO:0046983">
    <property type="term" value="F:protein dimerization activity"/>
    <property type="evidence" value="ECO:0007669"/>
    <property type="project" value="InterPro"/>
</dbReference>
<evidence type="ECO:0000256" key="5">
    <source>
        <dbReference type="ARBA" id="ARBA00023163"/>
    </source>
</evidence>
<feature type="compositionally biased region" description="Polar residues" evidence="7">
    <location>
        <begin position="21"/>
        <end position="33"/>
    </location>
</feature>
<keyword evidence="4" id="KW-0238">DNA-binding</keyword>
<keyword evidence="5" id="KW-0804">Transcription</keyword>
<evidence type="ECO:0000256" key="6">
    <source>
        <dbReference type="ARBA" id="ARBA00023242"/>
    </source>
</evidence>
<keyword evidence="3" id="KW-0805">Transcription regulation</keyword>
<name>A0AAW1M959_POPJA</name>
<dbReference type="InterPro" id="IPR013767">
    <property type="entry name" value="PAS_fold"/>
</dbReference>
<sequence length="626" mass="70382">MSVHSFQYSRLSQNPDEDSDFSTLQEQKSASVECYSPQQYRPTYFELHNVYDNPIPSTSRQYPTPSSSTVNVMELHQVDNSNSSIKKRKTSTIDPNETEEETGDDAKSTKTADDNKKQNHSEIEKRRRDKMNTYISELSTMVPMCSAMSRKLDKLTVLRMAVQHLKTIRGTTRSYTEGLYKAPYLTEQDLKRVILQVVDGFLFVVDCDRGRILYVSESVSKILQYSQADLLGQSVFDILHPKDVAKVKEQLSSPDMNPRERLIDAKNKKYNVIHCTGYLKSWPPAKVGLEEQESDRDGESCNLPCLVAFGRILPHISTIATAAQNYSVAKTIEFTSRHSLDGKFLFVDQRATLVLGFLPQELIGTSMYEYFHHDDVSTLAECHKCALQTAEKISSGVYRFKTKTGDFVRLQSEWKSFKNPWTNEIEYMTARNNLLLADFNTVESTGIYSESLQENFDFFTPSNSKEMQRLIQHHIEASKIGRQIAEELVDTQRCTDDASPVQSMESRSEPHIQTGIHDPQLSTSYSSQQSLSQNIYDFSQTTDTFSQYTNTAQSSGSVSTVTHDLGGNAEDGIMEIMGDTVNEPPTHTSSTDGNDEAAMAVIMSLLEADAGLGGPVDFSGLPWPLP</sequence>
<keyword evidence="2" id="KW-0677">Repeat</keyword>